<gene>
    <name evidence="6" type="ORF">NHX12_002122</name>
</gene>
<accession>A0A9Q0IFK6</accession>
<protein>
    <recommendedName>
        <fullName evidence="8">U2A'/phosphoprotein 32 family A C-terminal domain-containing protein</fullName>
    </recommendedName>
</protein>
<proteinExistence type="predicted"/>
<evidence type="ECO:0000256" key="5">
    <source>
        <dbReference type="SAM" id="MobiDB-lite"/>
    </source>
</evidence>
<evidence type="ECO:0008006" key="8">
    <source>
        <dbReference type="Google" id="ProtNLM"/>
    </source>
</evidence>
<evidence type="ECO:0000313" key="6">
    <source>
        <dbReference type="EMBL" id="KAJ3598617.1"/>
    </source>
</evidence>
<dbReference type="PANTHER" id="PTHR23311:SF5">
    <property type="entry name" value="CENTROSOMAL PROTEIN OF 72 KDA"/>
    <property type="match status" value="1"/>
</dbReference>
<feature type="compositionally biased region" description="Low complexity" evidence="5">
    <location>
        <begin position="99"/>
        <end position="109"/>
    </location>
</feature>
<dbReference type="OrthoDB" id="676979at2759"/>
<dbReference type="InterPro" id="IPR032675">
    <property type="entry name" value="LRR_dom_sf"/>
</dbReference>
<dbReference type="PROSITE" id="PS51450">
    <property type="entry name" value="LRR"/>
    <property type="match status" value="1"/>
</dbReference>
<dbReference type="PANTHER" id="PTHR23311">
    <property type="entry name" value="HEAT SHOCK REGULATED 2"/>
    <property type="match status" value="1"/>
</dbReference>
<dbReference type="Gene3D" id="3.80.10.10">
    <property type="entry name" value="Ribonuclease Inhibitor"/>
    <property type="match status" value="1"/>
</dbReference>
<name>A0A9Q0IFK6_9TELE</name>
<sequence>MLEKLNLYYNRIPSLEEVKVLCKLPALKELDLRLNPLTRRDPHYRLCLIHAMSSLRKLDDCPVRDTERKVAIMQFPSDCVPQQSSLPLNLETEQRVSYSGTTGSSAAASHQKADKHKRGSYRKPLKLLLNLVDEHWAGERSLHQNNHFLSKAVQILSMMEDDLSVQEGEVTTLRQEVAALRHGAELREKERQVEIMGLSSHLEEAQGAVGQLNEQLRVVLEENVGLQKQLIKLEQQYLKSLMKVSPIAQIKAQTEVEELRREIEGLREKVQEAENVKELTDMLQESHR</sequence>
<dbReference type="EMBL" id="JANIIK010000109">
    <property type="protein sequence ID" value="KAJ3598617.1"/>
    <property type="molecule type" value="Genomic_DNA"/>
</dbReference>
<evidence type="ECO:0000256" key="1">
    <source>
        <dbReference type="ARBA" id="ARBA00022614"/>
    </source>
</evidence>
<feature type="region of interest" description="Disordered" evidence="5">
    <location>
        <begin position="94"/>
        <end position="119"/>
    </location>
</feature>
<keyword evidence="7" id="KW-1185">Reference proteome</keyword>
<dbReference type="SUPFAM" id="SSF52058">
    <property type="entry name" value="L domain-like"/>
    <property type="match status" value="1"/>
</dbReference>
<evidence type="ECO:0000256" key="2">
    <source>
        <dbReference type="ARBA" id="ARBA00022737"/>
    </source>
</evidence>
<evidence type="ECO:0000256" key="3">
    <source>
        <dbReference type="ARBA" id="ARBA00023054"/>
    </source>
</evidence>
<dbReference type="AlphaFoldDB" id="A0A9Q0IFK6"/>
<dbReference type="InterPro" id="IPR001611">
    <property type="entry name" value="Leu-rich_rpt"/>
</dbReference>
<organism evidence="6 7">
    <name type="scientific">Muraenolepis orangiensis</name>
    <name type="common">Patagonian moray cod</name>
    <dbReference type="NCBI Taxonomy" id="630683"/>
    <lineage>
        <taxon>Eukaryota</taxon>
        <taxon>Metazoa</taxon>
        <taxon>Chordata</taxon>
        <taxon>Craniata</taxon>
        <taxon>Vertebrata</taxon>
        <taxon>Euteleostomi</taxon>
        <taxon>Actinopterygii</taxon>
        <taxon>Neopterygii</taxon>
        <taxon>Teleostei</taxon>
        <taxon>Neoteleostei</taxon>
        <taxon>Acanthomorphata</taxon>
        <taxon>Zeiogadaria</taxon>
        <taxon>Gadariae</taxon>
        <taxon>Gadiformes</taxon>
        <taxon>Muraenolepidoidei</taxon>
        <taxon>Muraenolepididae</taxon>
        <taxon>Muraenolepis</taxon>
    </lineage>
</organism>
<feature type="coiled-coil region" evidence="4">
    <location>
        <begin position="202"/>
        <end position="276"/>
    </location>
</feature>
<reference evidence="6" key="1">
    <citation type="submission" date="2022-07" db="EMBL/GenBank/DDBJ databases">
        <title>Chromosome-level genome of Muraenolepis orangiensis.</title>
        <authorList>
            <person name="Kim J."/>
        </authorList>
    </citation>
    <scope>NUCLEOTIDE SEQUENCE</scope>
    <source>
        <strain evidence="6">KU_S4_2022</strain>
        <tissue evidence="6">Muscle</tissue>
    </source>
</reference>
<dbReference type="Proteomes" id="UP001148018">
    <property type="component" value="Unassembled WGS sequence"/>
</dbReference>
<evidence type="ECO:0000256" key="4">
    <source>
        <dbReference type="SAM" id="Coils"/>
    </source>
</evidence>
<keyword evidence="1" id="KW-0433">Leucine-rich repeat</keyword>
<dbReference type="InterPro" id="IPR055320">
    <property type="entry name" value="CEP72-like"/>
</dbReference>
<keyword evidence="3 4" id="KW-0175">Coiled coil</keyword>
<evidence type="ECO:0000313" key="7">
    <source>
        <dbReference type="Proteomes" id="UP001148018"/>
    </source>
</evidence>
<keyword evidence="2" id="KW-0677">Repeat</keyword>
<comment type="caution">
    <text evidence="6">The sequence shown here is derived from an EMBL/GenBank/DDBJ whole genome shotgun (WGS) entry which is preliminary data.</text>
</comment>